<feature type="binding site" evidence="8">
    <location>
        <begin position="191"/>
        <end position="194"/>
    </location>
    <ligand>
        <name>CoA</name>
        <dbReference type="ChEBI" id="CHEBI:57287"/>
    </ligand>
</feature>
<evidence type="ECO:0000259" key="9">
    <source>
        <dbReference type="Pfam" id="PF00501"/>
    </source>
</evidence>
<feature type="binding site" evidence="8">
    <location>
        <position position="498"/>
    </location>
    <ligand>
        <name>ATP</name>
        <dbReference type="ChEBI" id="CHEBI:30616"/>
    </ligand>
</feature>
<evidence type="ECO:0000259" key="11">
    <source>
        <dbReference type="Pfam" id="PF16177"/>
    </source>
</evidence>
<dbReference type="PATRIC" id="fig|1207063.3.peg.2625"/>
<dbReference type="PANTHER" id="PTHR24095:SF243">
    <property type="entry name" value="ACETYL-COENZYME A SYNTHETASE"/>
    <property type="match status" value="1"/>
</dbReference>
<evidence type="ECO:0000256" key="5">
    <source>
        <dbReference type="ARBA" id="ARBA00022840"/>
    </source>
</evidence>
<comment type="function">
    <text evidence="8">Catalyzes the conversion of acetate into acetyl-CoA (AcCoA), an essential intermediate at the junction of anabolic and catabolic pathways. AcsA undergoes a two-step reaction. In the first half reaction, AcsA combines acetate with ATP to form acetyl-adenylate (AcAMP) intermediate. In the second half reaction, it can then transfer the acetyl group from AcAMP to the sulfhydryl group of CoA, forming the product AcCoA.</text>
</comment>
<feature type="binding site" evidence="8">
    <location>
        <position position="521"/>
    </location>
    <ligand>
        <name>CoA</name>
        <dbReference type="ChEBI" id="CHEBI:57287"/>
    </ligand>
</feature>
<evidence type="ECO:0000256" key="4">
    <source>
        <dbReference type="ARBA" id="ARBA00022741"/>
    </source>
</evidence>
<dbReference type="GO" id="GO:0005524">
    <property type="term" value="F:ATP binding"/>
    <property type="evidence" value="ECO:0007669"/>
    <property type="project" value="UniProtKB-KW"/>
</dbReference>
<feature type="binding site" evidence="8">
    <location>
        <position position="333"/>
    </location>
    <ligand>
        <name>CoA</name>
        <dbReference type="ChEBI" id="CHEBI:57287"/>
    </ligand>
</feature>
<dbReference type="EC" id="6.2.1.1" evidence="8"/>
<dbReference type="Gene3D" id="3.40.50.12780">
    <property type="entry name" value="N-terminal domain of ligase-like"/>
    <property type="match status" value="1"/>
</dbReference>
<name>K2JET6_9PROT</name>
<feature type="domain" description="Acetyl-coenzyme A synthetase N-terminal" evidence="11">
    <location>
        <begin position="24"/>
        <end position="81"/>
    </location>
</feature>
<feature type="binding site" evidence="8">
    <location>
        <position position="535"/>
    </location>
    <ligand>
        <name>Mg(2+)</name>
        <dbReference type="ChEBI" id="CHEBI:18420"/>
    </ligand>
</feature>
<comment type="catalytic activity">
    <reaction evidence="8">
        <text>acetate + ATP + CoA = acetyl-CoA + AMP + diphosphate</text>
        <dbReference type="Rhea" id="RHEA:23176"/>
        <dbReference type="ChEBI" id="CHEBI:30089"/>
        <dbReference type="ChEBI" id="CHEBI:30616"/>
        <dbReference type="ChEBI" id="CHEBI:33019"/>
        <dbReference type="ChEBI" id="CHEBI:57287"/>
        <dbReference type="ChEBI" id="CHEBI:57288"/>
        <dbReference type="ChEBI" id="CHEBI:456215"/>
        <dbReference type="EC" id="6.2.1.1"/>
    </reaction>
</comment>
<dbReference type="GO" id="GO:0016208">
    <property type="term" value="F:AMP binding"/>
    <property type="evidence" value="ECO:0007669"/>
    <property type="project" value="InterPro"/>
</dbReference>
<keyword evidence="13" id="KW-1185">Reference proteome</keyword>
<evidence type="ECO:0000313" key="13">
    <source>
        <dbReference type="Proteomes" id="UP000006746"/>
    </source>
</evidence>
<dbReference type="InterPro" id="IPR000873">
    <property type="entry name" value="AMP-dep_synth/lig_dom"/>
</dbReference>
<dbReference type="InterPro" id="IPR032387">
    <property type="entry name" value="ACAS_N"/>
</dbReference>
<evidence type="ECO:0000256" key="8">
    <source>
        <dbReference type="HAMAP-Rule" id="MF_01123"/>
    </source>
</evidence>
<feature type="binding site" evidence="8">
    <location>
        <begin position="385"/>
        <end position="387"/>
    </location>
    <ligand>
        <name>ATP</name>
        <dbReference type="ChEBI" id="CHEBI:30616"/>
    </ligand>
</feature>
<feature type="domain" description="AMP-dependent synthetase/ligase" evidence="9">
    <location>
        <begin position="83"/>
        <end position="467"/>
    </location>
</feature>
<dbReference type="Pfam" id="PF13193">
    <property type="entry name" value="AMP-binding_C"/>
    <property type="match status" value="1"/>
</dbReference>
<comment type="caution">
    <text evidence="12">The sequence shown here is derived from an EMBL/GenBank/DDBJ whole genome shotgun (WGS) entry which is preliminary data.</text>
</comment>
<dbReference type="PANTHER" id="PTHR24095">
    <property type="entry name" value="ACETYL-COENZYME A SYNTHETASE"/>
    <property type="match status" value="1"/>
</dbReference>
<evidence type="ECO:0000256" key="3">
    <source>
        <dbReference type="ARBA" id="ARBA00022723"/>
    </source>
</evidence>
<evidence type="ECO:0000259" key="10">
    <source>
        <dbReference type="Pfam" id="PF13193"/>
    </source>
</evidence>
<feature type="domain" description="AMP-binding enzyme C-terminal" evidence="10">
    <location>
        <begin position="529"/>
        <end position="607"/>
    </location>
</feature>
<evidence type="ECO:0000256" key="7">
    <source>
        <dbReference type="ARBA" id="ARBA00022990"/>
    </source>
</evidence>
<keyword evidence="7 8" id="KW-0007">Acetylation</keyword>
<feature type="modified residue" description="N6-acetyllysine" evidence="8">
    <location>
        <position position="607"/>
    </location>
</feature>
<dbReference type="InterPro" id="IPR011904">
    <property type="entry name" value="Ac_CoA_lig"/>
</dbReference>
<dbReference type="Gene3D" id="3.30.300.30">
    <property type="match status" value="1"/>
</dbReference>
<dbReference type="SUPFAM" id="SSF56801">
    <property type="entry name" value="Acetyl-CoA synthetase-like"/>
    <property type="match status" value="1"/>
</dbReference>
<feature type="binding site" evidence="8">
    <location>
        <position position="540"/>
    </location>
    <ligand>
        <name>Mg(2+)</name>
        <dbReference type="ChEBI" id="CHEBI:18420"/>
    </ligand>
</feature>
<comment type="PTM">
    <text evidence="8">Acetylated. Deacetylation by the SIR2-homolog deacetylase activates the enzyme.</text>
</comment>
<keyword evidence="4 8" id="KW-0547">Nucleotide-binding</keyword>
<feature type="binding site" evidence="8">
    <location>
        <position position="537"/>
    </location>
    <ligand>
        <name>Mg(2+)</name>
        <dbReference type="ChEBI" id="CHEBI:18420"/>
    </ligand>
</feature>
<dbReference type="InterPro" id="IPR042099">
    <property type="entry name" value="ANL_N_sf"/>
</dbReference>
<dbReference type="InterPro" id="IPR045851">
    <property type="entry name" value="AMP-bd_C_sf"/>
</dbReference>
<dbReference type="AlphaFoldDB" id="K2JET6"/>
<evidence type="ECO:0000256" key="2">
    <source>
        <dbReference type="ARBA" id="ARBA00022598"/>
    </source>
</evidence>
<dbReference type="GO" id="GO:0019427">
    <property type="term" value="P:acetyl-CoA biosynthetic process from acetate"/>
    <property type="evidence" value="ECO:0007669"/>
    <property type="project" value="UniProtKB-UniRule"/>
</dbReference>
<organism evidence="12 13">
    <name type="scientific">Oceanibaculum indicum P24</name>
    <dbReference type="NCBI Taxonomy" id="1207063"/>
    <lineage>
        <taxon>Bacteria</taxon>
        <taxon>Pseudomonadati</taxon>
        <taxon>Pseudomonadota</taxon>
        <taxon>Alphaproteobacteria</taxon>
        <taxon>Rhodospirillales</taxon>
        <taxon>Oceanibaculaceae</taxon>
        <taxon>Oceanibaculum</taxon>
    </lineage>
</organism>
<dbReference type="InterPro" id="IPR025110">
    <property type="entry name" value="AMP-bd_C"/>
</dbReference>
<keyword evidence="6 8" id="KW-0460">Magnesium</keyword>
<dbReference type="GO" id="GO:0046872">
    <property type="term" value="F:metal ion binding"/>
    <property type="evidence" value="ECO:0007669"/>
    <property type="project" value="UniProtKB-KW"/>
</dbReference>
<dbReference type="GO" id="GO:0005829">
    <property type="term" value="C:cytosol"/>
    <property type="evidence" value="ECO:0007669"/>
    <property type="project" value="TreeGrafter"/>
</dbReference>
<dbReference type="NCBIfam" id="TIGR02188">
    <property type="entry name" value="Ac_CoA_lig_AcsA"/>
    <property type="match status" value="1"/>
</dbReference>
<evidence type="ECO:0000313" key="12">
    <source>
        <dbReference type="EMBL" id="EKE73608.1"/>
    </source>
</evidence>
<dbReference type="Pfam" id="PF00501">
    <property type="entry name" value="AMP-binding"/>
    <property type="match status" value="1"/>
</dbReference>
<dbReference type="NCBIfam" id="NF001208">
    <property type="entry name" value="PRK00174.1"/>
    <property type="match status" value="1"/>
</dbReference>
<keyword evidence="2 8" id="KW-0436">Ligase</keyword>
<evidence type="ECO:0000256" key="1">
    <source>
        <dbReference type="ARBA" id="ARBA00006432"/>
    </source>
</evidence>
<keyword evidence="3 8" id="KW-0479">Metal-binding</keyword>
<dbReference type="FunFam" id="3.30.300.30:FF:000004">
    <property type="entry name" value="Acetyl-coenzyme A synthetase"/>
    <property type="match status" value="1"/>
</dbReference>
<dbReference type="CDD" id="cd05966">
    <property type="entry name" value="ACS"/>
    <property type="match status" value="1"/>
</dbReference>
<dbReference type="InterPro" id="IPR020845">
    <property type="entry name" value="AMP-binding_CS"/>
</dbReference>
<accession>K2JET6</accession>
<dbReference type="eggNOG" id="COG0365">
    <property type="taxonomic scope" value="Bacteria"/>
</dbReference>
<dbReference type="STRING" id="1207063.P24_12991"/>
<keyword evidence="5 8" id="KW-0067">ATP-binding</keyword>
<feature type="binding site" evidence="8">
    <location>
        <position position="309"/>
    </location>
    <ligand>
        <name>CoA</name>
        <dbReference type="ChEBI" id="CHEBI:57287"/>
    </ligand>
</feature>
<dbReference type="HAMAP" id="MF_01123">
    <property type="entry name" value="Ac_CoA_synth"/>
    <property type="match status" value="1"/>
</dbReference>
<dbReference type="PROSITE" id="PS00455">
    <property type="entry name" value="AMP_BINDING"/>
    <property type="match status" value="1"/>
</dbReference>
<feature type="binding site" evidence="8">
    <location>
        <begin position="409"/>
        <end position="414"/>
    </location>
    <ligand>
        <name>ATP</name>
        <dbReference type="ChEBI" id="CHEBI:30616"/>
    </ligand>
</feature>
<dbReference type="Pfam" id="PF16177">
    <property type="entry name" value="ACAS_N"/>
    <property type="match status" value="1"/>
</dbReference>
<dbReference type="Proteomes" id="UP000006746">
    <property type="component" value="Unassembled WGS sequence"/>
</dbReference>
<dbReference type="EMBL" id="AMRL01000017">
    <property type="protein sequence ID" value="EKE73608.1"/>
    <property type="molecule type" value="Genomic_DNA"/>
</dbReference>
<proteinExistence type="inferred from homology"/>
<dbReference type="FunFam" id="3.40.50.12780:FF:000001">
    <property type="entry name" value="Acetyl-coenzyme A synthetase"/>
    <property type="match status" value="1"/>
</dbReference>
<reference evidence="12 13" key="1">
    <citation type="journal article" date="2012" name="J. Bacteriol.">
        <title>Genome Sequence of Oceanibaculum indicum Type Strain P24.</title>
        <authorList>
            <person name="Lai Q."/>
            <person name="Shao Z."/>
        </authorList>
    </citation>
    <scope>NUCLEOTIDE SEQUENCE [LARGE SCALE GENOMIC DNA]</scope>
    <source>
        <strain evidence="12 13">P24</strain>
    </source>
</reference>
<protein>
    <recommendedName>
        <fullName evidence="8">Acetyl-coenzyme A synthetase</fullName>
        <shortName evidence="8">AcCoA synthetase</shortName>
        <shortName evidence="8">Acs</shortName>
        <ecNumber evidence="8">6.2.1.1</ecNumber>
    </recommendedName>
    <alternativeName>
        <fullName evidence="8">Acetate--CoA ligase</fullName>
    </alternativeName>
    <alternativeName>
        <fullName evidence="8">Acyl-activating enzyme</fullName>
    </alternativeName>
</protein>
<gene>
    <name evidence="8" type="primary">acsA</name>
    <name evidence="12" type="ORF">P24_12991</name>
</gene>
<feature type="binding site" evidence="8">
    <location>
        <position position="513"/>
    </location>
    <ligand>
        <name>ATP</name>
        <dbReference type="ChEBI" id="CHEBI:30616"/>
    </ligand>
</feature>
<feature type="binding site" evidence="8">
    <location>
        <position position="524"/>
    </location>
    <ligand>
        <name>ATP</name>
        <dbReference type="ChEBI" id="CHEBI:30616"/>
    </ligand>
</feature>
<comment type="cofactor">
    <cofactor evidence="8">
        <name>Mg(2+)</name>
        <dbReference type="ChEBI" id="CHEBI:18420"/>
    </cofactor>
</comment>
<feature type="binding site" evidence="8">
    <location>
        <position position="582"/>
    </location>
    <ligand>
        <name>CoA</name>
        <dbReference type="ChEBI" id="CHEBI:57287"/>
    </ligand>
</feature>
<sequence>MSDASVIPIREDRAKSAWIDEKGYFDLYERSIKDPDGFWAEHGKRIDWIKPYSKVKDISFDRNNLHIRWFEDGTLNVAANCIDRHLAKRRDQVAIIWEGDDPSEHKNITYGQLHEEVCRFANVLKAQGVKKGDRVTIYLPMIPEAAYAMLACARIGAIHSVVFGGFSPDALAGRIVDCDSTVVVTSDEGLRGGRKVPLKANTDEALKKCPGVKSVVVVKRTGGKIDWADGRDVWYHEAASKVPADCPPEEMKAEDPLFILYTSGSTGSPKGVLHTSGGYLVYTSMTHQYVFDYHEGDIYWCTADVGWVTGHSYIVYGPLANGATTLMFEGVPNYPDGSRFWQVVDKHKVNTFYTAPTAIRALMRDGEEPVKKTNRKSLRLLGSVGEPINPEAWLWYYRVVGDEKSPIVDTWWQTETGGILISPLPGATPLKPGSATRPFFGVLPVLVDHEGNELKGATEGNLCIADSWPGQMRTVYGDHQRFIDTYFSTFLGYYFTGDGARRDEDGYYWITGRVDDVINVSGHRMGTAEVESALVAHPKVAEAAVVGYPHDIKGQGIYAYVTLTAGEEPTEALRKELVQWVRKEIGPIASPDLIQWAPGLPKTRSGKIMRRILRKIAANEYDALGDTSTLADPGVVNDLIENRMNRAS</sequence>
<dbReference type="GO" id="GO:0003987">
    <property type="term" value="F:acetate-CoA ligase activity"/>
    <property type="evidence" value="ECO:0007669"/>
    <property type="project" value="UniProtKB-UniRule"/>
</dbReference>
<dbReference type="RefSeq" id="WP_008945203.1">
    <property type="nucleotide sequence ID" value="NZ_AMRL01000017.1"/>
</dbReference>
<comment type="similarity">
    <text evidence="1 8">Belongs to the ATP-dependent AMP-binding enzyme family.</text>
</comment>
<evidence type="ECO:0000256" key="6">
    <source>
        <dbReference type="ARBA" id="ARBA00022842"/>
    </source>
</evidence>